<dbReference type="Proteomes" id="UP000823388">
    <property type="component" value="Chromosome 8N"/>
</dbReference>
<dbReference type="AlphaFoldDB" id="A0A8T0PGI8"/>
<proteinExistence type="predicted"/>
<evidence type="ECO:0000313" key="2">
    <source>
        <dbReference type="EMBL" id="KAG2557534.1"/>
    </source>
</evidence>
<keyword evidence="3" id="KW-1185">Reference proteome</keyword>
<evidence type="ECO:0000313" key="3">
    <source>
        <dbReference type="Proteomes" id="UP000823388"/>
    </source>
</evidence>
<feature type="region of interest" description="Disordered" evidence="1">
    <location>
        <begin position="30"/>
        <end position="68"/>
    </location>
</feature>
<organism evidence="2 3">
    <name type="scientific">Panicum virgatum</name>
    <name type="common">Blackwell switchgrass</name>
    <dbReference type="NCBI Taxonomy" id="38727"/>
    <lineage>
        <taxon>Eukaryota</taxon>
        <taxon>Viridiplantae</taxon>
        <taxon>Streptophyta</taxon>
        <taxon>Embryophyta</taxon>
        <taxon>Tracheophyta</taxon>
        <taxon>Spermatophyta</taxon>
        <taxon>Magnoliopsida</taxon>
        <taxon>Liliopsida</taxon>
        <taxon>Poales</taxon>
        <taxon>Poaceae</taxon>
        <taxon>PACMAD clade</taxon>
        <taxon>Panicoideae</taxon>
        <taxon>Panicodae</taxon>
        <taxon>Paniceae</taxon>
        <taxon>Panicinae</taxon>
        <taxon>Panicum</taxon>
        <taxon>Panicum sect. Hiantes</taxon>
    </lineage>
</organism>
<feature type="compositionally biased region" description="Low complexity" evidence="1">
    <location>
        <begin position="173"/>
        <end position="183"/>
    </location>
</feature>
<protein>
    <submittedName>
        <fullName evidence="2">Uncharacterized protein</fullName>
    </submittedName>
</protein>
<evidence type="ECO:0000256" key="1">
    <source>
        <dbReference type="SAM" id="MobiDB-lite"/>
    </source>
</evidence>
<accession>A0A8T0PGI8</accession>
<gene>
    <name evidence="2" type="ORF">PVAP13_8NG217601</name>
</gene>
<sequence length="194" mass="21072">MSSSLLTGCSAIPPQSCSCDAPWAVRPGLHAGPQPISQPTHIFSPGPSPTRQHRSEVRTPSLLQRTPKLTAMFRSTVCADDGSSCDIPVPLSLYKPTHRQSPFPSTRTPSHRLSHRSPSSRSRKLPSPPLPVHRRDAATAPSHLSRTLFLVTGQPEGTTTARRRSLSPFQEVPSSSSPHPEISPCRRSSPQCPR</sequence>
<name>A0A8T0PGI8_PANVG</name>
<reference evidence="2" key="1">
    <citation type="submission" date="2020-05" db="EMBL/GenBank/DDBJ databases">
        <title>WGS assembly of Panicum virgatum.</title>
        <authorList>
            <person name="Lovell J.T."/>
            <person name="Jenkins J."/>
            <person name="Shu S."/>
            <person name="Juenger T.E."/>
            <person name="Schmutz J."/>
        </authorList>
    </citation>
    <scope>NUCLEOTIDE SEQUENCE</scope>
    <source>
        <strain evidence="2">AP13</strain>
    </source>
</reference>
<comment type="caution">
    <text evidence="2">The sequence shown here is derived from an EMBL/GenBank/DDBJ whole genome shotgun (WGS) entry which is preliminary data.</text>
</comment>
<feature type="region of interest" description="Disordered" evidence="1">
    <location>
        <begin position="93"/>
        <end position="194"/>
    </location>
</feature>
<dbReference type="EMBL" id="CM029052">
    <property type="protein sequence ID" value="KAG2557534.1"/>
    <property type="molecule type" value="Genomic_DNA"/>
</dbReference>